<dbReference type="EMBL" id="MUKV01000017">
    <property type="protein sequence ID" value="OQS38055.1"/>
    <property type="molecule type" value="Genomic_DNA"/>
</dbReference>
<comment type="caution">
    <text evidence="2">The sequence shown here is derived from an EMBL/GenBank/DDBJ whole genome shotgun (WGS) entry which is preliminary data.</text>
</comment>
<dbReference type="GO" id="GO:0003676">
    <property type="term" value="F:nucleic acid binding"/>
    <property type="evidence" value="ECO:0007669"/>
    <property type="project" value="InterPro"/>
</dbReference>
<dbReference type="InterPro" id="IPR013520">
    <property type="entry name" value="Ribonucl_H"/>
</dbReference>
<feature type="domain" description="Exonuclease" evidence="1">
    <location>
        <begin position="29"/>
        <end position="202"/>
    </location>
</feature>
<protein>
    <submittedName>
        <fullName evidence="2">DNA polymerase III subunit epsilon</fullName>
    </submittedName>
</protein>
<sequence>MLTALLRQWQRRRLRDPAYAEMYREHPDELVSLDCETTSLNPADAELLSIGAVKLRGNRILASEALYLLVRPEQAPQADNVRIHGLRPIDVSQGLPAQDAVRRLLDFIGGRPLLGYYLEYDLAVLNRYVRPWLGVPLPQRRIEISGRYYDYKLRQNPDAHIDLRLASICQDLDMPAPPRHDALNDAINAAMLYLALKQRGYG</sequence>
<dbReference type="SMART" id="SM00479">
    <property type="entry name" value="EXOIII"/>
    <property type="match status" value="1"/>
</dbReference>
<name>A0A1W0CTG5_9NEIS</name>
<accession>A0A1W0CTG5</accession>
<dbReference type="InterPro" id="IPR012337">
    <property type="entry name" value="RNaseH-like_sf"/>
</dbReference>
<reference evidence="2 3" key="1">
    <citation type="submission" date="2017-02" db="EMBL/GenBank/DDBJ databases">
        <title>Chromobacterium haemolyticum H5244.</title>
        <authorList>
            <person name="Gulvik C.A."/>
        </authorList>
    </citation>
    <scope>NUCLEOTIDE SEQUENCE [LARGE SCALE GENOMIC DNA]</scope>
    <source>
        <strain evidence="2 3">H5244</strain>
    </source>
</reference>
<dbReference type="SUPFAM" id="SSF53098">
    <property type="entry name" value="Ribonuclease H-like"/>
    <property type="match status" value="1"/>
</dbReference>
<evidence type="ECO:0000313" key="2">
    <source>
        <dbReference type="EMBL" id="OQS38055.1"/>
    </source>
</evidence>
<evidence type="ECO:0000259" key="1">
    <source>
        <dbReference type="SMART" id="SM00479"/>
    </source>
</evidence>
<dbReference type="CDD" id="cd06127">
    <property type="entry name" value="DEDDh"/>
    <property type="match status" value="1"/>
</dbReference>
<dbReference type="PANTHER" id="PTHR30231:SF7">
    <property type="entry name" value="BLR4117 PROTEIN"/>
    <property type="match status" value="1"/>
</dbReference>
<dbReference type="Gene3D" id="3.30.420.10">
    <property type="entry name" value="Ribonuclease H-like superfamily/Ribonuclease H"/>
    <property type="match status" value="1"/>
</dbReference>
<dbReference type="InterPro" id="IPR036397">
    <property type="entry name" value="RNaseH_sf"/>
</dbReference>
<dbReference type="PANTHER" id="PTHR30231">
    <property type="entry name" value="DNA POLYMERASE III SUBUNIT EPSILON"/>
    <property type="match status" value="1"/>
</dbReference>
<dbReference type="RefSeq" id="WP_179140771.1">
    <property type="nucleotide sequence ID" value="NZ_CP109905.1"/>
</dbReference>
<gene>
    <name evidence="2" type="ORF">B0T45_13730</name>
</gene>
<proteinExistence type="predicted"/>
<dbReference type="GO" id="GO:0008408">
    <property type="term" value="F:3'-5' exonuclease activity"/>
    <property type="evidence" value="ECO:0007669"/>
    <property type="project" value="TreeGrafter"/>
</dbReference>
<dbReference type="NCBIfam" id="NF006601">
    <property type="entry name" value="PRK09145.1"/>
    <property type="match status" value="1"/>
</dbReference>
<dbReference type="Pfam" id="PF00929">
    <property type="entry name" value="RNase_T"/>
    <property type="match status" value="1"/>
</dbReference>
<dbReference type="GO" id="GO:0005829">
    <property type="term" value="C:cytosol"/>
    <property type="evidence" value="ECO:0007669"/>
    <property type="project" value="TreeGrafter"/>
</dbReference>
<dbReference type="AlphaFoldDB" id="A0A1W0CTG5"/>
<evidence type="ECO:0000313" key="3">
    <source>
        <dbReference type="Proteomes" id="UP000192721"/>
    </source>
</evidence>
<organism evidence="2 3">
    <name type="scientific">Chromobacterium haemolyticum</name>
    <dbReference type="NCBI Taxonomy" id="394935"/>
    <lineage>
        <taxon>Bacteria</taxon>
        <taxon>Pseudomonadati</taxon>
        <taxon>Pseudomonadota</taxon>
        <taxon>Betaproteobacteria</taxon>
        <taxon>Neisseriales</taxon>
        <taxon>Chromobacteriaceae</taxon>
        <taxon>Chromobacterium</taxon>
    </lineage>
</organism>
<dbReference type="Proteomes" id="UP000192721">
    <property type="component" value="Unassembled WGS sequence"/>
</dbReference>
<dbReference type="GO" id="GO:0006259">
    <property type="term" value="P:DNA metabolic process"/>
    <property type="evidence" value="ECO:0007669"/>
    <property type="project" value="UniProtKB-ARBA"/>
</dbReference>